<protein>
    <submittedName>
        <fullName evidence="4">Oxidoreductase</fullName>
    </submittedName>
</protein>
<dbReference type="Gene3D" id="3.20.20.100">
    <property type="entry name" value="NADP-dependent oxidoreductase domain"/>
    <property type="match status" value="1"/>
</dbReference>
<dbReference type="GO" id="GO:0005737">
    <property type="term" value="C:cytoplasm"/>
    <property type="evidence" value="ECO:0007669"/>
    <property type="project" value="TreeGrafter"/>
</dbReference>
<sequence>MRWSARLPRFCTMPSNTPTPAGTTPTPPAALPTNDPSADTAGTWRLGDRTVHRMGFGSMRLTADPDPAAAIRVLRRAVELGVDHIDTAAFYVSPGGTLGVGTGPARYATELIRTALTPYPPELVIATKVGFAADDGGQLSEANSPAQLRAQVEENLRRLGRDHLDLVNLRIVKRPGRDSIAEAFGALAELREAGLIRHLGLSNVRIDHLDEAQRIAPVACVQNSYSVDHNRTDDELVRVCGERGIGYVPFFSLAGSRRESGAQQDHGDAVRTIARAHEATPQQIRLAWALHQGRHVLAIPGTGNVDHLASNIAAGAIRLTAAELAALG</sequence>
<feature type="region of interest" description="Disordered" evidence="2">
    <location>
        <begin position="1"/>
        <end position="35"/>
    </location>
</feature>
<dbReference type="CDD" id="cd19088">
    <property type="entry name" value="AKR_AKR13B1"/>
    <property type="match status" value="1"/>
</dbReference>
<dbReference type="InterPro" id="IPR036812">
    <property type="entry name" value="NAD(P)_OxRdtase_dom_sf"/>
</dbReference>
<dbReference type="SUPFAM" id="SSF51430">
    <property type="entry name" value="NAD(P)-linked oxidoreductase"/>
    <property type="match status" value="1"/>
</dbReference>
<dbReference type="KEGG" id="atl:Athai_13220"/>
<dbReference type="PANTHER" id="PTHR43625:SF40">
    <property type="entry name" value="ALDO-KETO REDUCTASE YAKC [NADP(+)]"/>
    <property type="match status" value="1"/>
</dbReference>
<dbReference type="GO" id="GO:0016491">
    <property type="term" value="F:oxidoreductase activity"/>
    <property type="evidence" value="ECO:0007669"/>
    <property type="project" value="UniProtKB-KW"/>
</dbReference>
<evidence type="ECO:0000313" key="5">
    <source>
        <dbReference type="Proteomes" id="UP000611640"/>
    </source>
</evidence>
<keyword evidence="5" id="KW-1185">Reference proteome</keyword>
<name>A0A7R7DLA0_9ACTN</name>
<dbReference type="Proteomes" id="UP000611640">
    <property type="component" value="Chromosome"/>
</dbReference>
<dbReference type="AlphaFoldDB" id="A0A7R7DLA0"/>
<gene>
    <name evidence="4" type="ORF">Athai_13220</name>
</gene>
<dbReference type="InterPro" id="IPR023210">
    <property type="entry name" value="NADP_OxRdtase_dom"/>
</dbReference>
<feature type="domain" description="NADP-dependent oxidoreductase" evidence="3">
    <location>
        <begin position="53"/>
        <end position="326"/>
    </location>
</feature>
<dbReference type="PANTHER" id="PTHR43625">
    <property type="entry name" value="AFLATOXIN B1 ALDEHYDE REDUCTASE"/>
    <property type="match status" value="1"/>
</dbReference>
<organism evidence="4 5">
    <name type="scientific">Actinocatenispora thailandica</name>
    <dbReference type="NCBI Taxonomy" id="227318"/>
    <lineage>
        <taxon>Bacteria</taxon>
        <taxon>Bacillati</taxon>
        <taxon>Actinomycetota</taxon>
        <taxon>Actinomycetes</taxon>
        <taxon>Micromonosporales</taxon>
        <taxon>Micromonosporaceae</taxon>
        <taxon>Actinocatenispora</taxon>
    </lineage>
</organism>
<evidence type="ECO:0000313" key="4">
    <source>
        <dbReference type="EMBL" id="BCJ33819.1"/>
    </source>
</evidence>
<evidence type="ECO:0000256" key="2">
    <source>
        <dbReference type="SAM" id="MobiDB-lite"/>
    </source>
</evidence>
<dbReference type="InterPro" id="IPR020471">
    <property type="entry name" value="AKR"/>
</dbReference>
<dbReference type="InterPro" id="IPR050791">
    <property type="entry name" value="Aldo-Keto_reductase"/>
</dbReference>
<dbReference type="EMBL" id="AP023355">
    <property type="protein sequence ID" value="BCJ33819.1"/>
    <property type="molecule type" value="Genomic_DNA"/>
</dbReference>
<keyword evidence="1" id="KW-0560">Oxidoreductase</keyword>
<evidence type="ECO:0000259" key="3">
    <source>
        <dbReference type="Pfam" id="PF00248"/>
    </source>
</evidence>
<accession>A0A7R7DLA0</accession>
<proteinExistence type="predicted"/>
<reference evidence="4 5" key="1">
    <citation type="submission" date="2020-08" db="EMBL/GenBank/DDBJ databases">
        <title>Whole genome shotgun sequence of Actinocatenispora thailandica NBRC 105041.</title>
        <authorList>
            <person name="Komaki H."/>
            <person name="Tamura T."/>
        </authorList>
    </citation>
    <scope>NUCLEOTIDE SEQUENCE [LARGE SCALE GENOMIC DNA]</scope>
    <source>
        <strain evidence="4 5">NBRC 105041</strain>
    </source>
</reference>
<dbReference type="Pfam" id="PF00248">
    <property type="entry name" value="Aldo_ket_red"/>
    <property type="match status" value="1"/>
</dbReference>
<evidence type="ECO:0000256" key="1">
    <source>
        <dbReference type="ARBA" id="ARBA00023002"/>
    </source>
</evidence>
<dbReference type="PRINTS" id="PR00069">
    <property type="entry name" value="ALDKETRDTASE"/>
</dbReference>